<dbReference type="InterPro" id="IPR002172">
    <property type="entry name" value="LDrepeatLR_classA_rpt"/>
</dbReference>
<keyword evidence="4" id="KW-0472">Membrane</keyword>
<evidence type="ECO:0000313" key="7">
    <source>
        <dbReference type="Proteomes" id="UP001566132"/>
    </source>
</evidence>
<feature type="disulfide bond" evidence="2">
    <location>
        <begin position="192"/>
        <end position="204"/>
    </location>
</feature>
<dbReference type="InterPro" id="IPR035914">
    <property type="entry name" value="Sperma_CUB_dom_sf"/>
</dbReference>
<dbReference type="PROSITE" id="PS50068">
    <property type="entry name" value="LDLRA_2"/>
    <property type="match status" value="2"/>
</dbReference>
<dbReference type="SMART" id="SM00192">
    <property type="entry name" value="LDLa"/>
    <property type="match status" value="2"/>
</dbReference>
<comment type="caution">
    <text evidence="6">The sequence shown here is derived from an EMBL/GenBank/DDBJ whole genome shotgun (WGS) entry which is preliminary data.</text>
</comment>
<keyword evidence="7" id="KW-1185">Reference proteome</keyword>
<accession>A0ABD1ESV4</accession>
<keyword evidence="1 2" id="KW-1015">Disulfide bond</keyword>
<dbReference type="InterPro" id="IPR000859">
    <property type="entry name" value="CUB_dom"/>
</dbReference>
<feature type="disulfide bond" evidence="2">
    <location>
        <begin position="212"/>
        <end position="227"/>
    </location>
</feature>
<evidence type="ECO:0000256" key="3">
    <source>
        <dbReference type="SAM" id="MobiDB-lite"/>
    </source>
</evidence>
<organism evidence="6 7">
    <name type="scientific">Hypothenemus hampei</name>
    <name type="common">Coffee berry borer</name>
    <dbReference type="NCBI Taxonomy" id="57062"/>
    <lineage>
        <taxon>Eukaryota</taxon>
        <taxon>Metazoa</taxon>
        <taxon>Ecdysozoa</taxon>
        <taxon>Arthropoda</taxon>
        <taxon>Hexapoda</taxon>
        <taxon>Insecta</taxon>
        <taxon>Pterygota</taxon>
        <taxon>Neoptera</taxon>
        <taxon>Endopterygota</taxon>
        <taxon>Coleoptera</taxon>
        <taxon>Polyphaga</taxon>
        <taxon>Cucujiformia</taxon>
        <taxon>Curculionidae</taxon>
        <taxon>Scolytinae</taxon>
        <taxon>Hypothenemus</taxon>
    </lineage>
</organism>
<dbReference type="SUPFAM" id="SSF49854">
    <property type="entry name" value="Spermadhesin, CUB domain"/>
    <property type="match status" value="1"/>
</dbReference>
<feature type="disulfide bond" evidence="2">
    <location>
        <begin position="231"/>
        <end position="243"/>
    </location>
</feature>
<dbReference type="Gene3D" id="2.60.120.290">
    <property type="entry name" value="Spermadhesin, CUB domain"/>
    <property type="match status" value="1"/>
</dbReference>
<evidence type="ECO:0000256" key="1">
    <source>
        <dbReference type="ARBA" id="ARBA00023157"/>
    </source>
</evidence>
<feature type="transmembrane region" description="Helical" evidence="4">
    <location>
        <begin position="283"/>
        <end position="308"/>
    </location>
</feature>
<keyword evidence="4" id="KW-1133">Transmembrane helix</keyword>
<keyword evidence="4" id="KW-0812">Transmembrane</keyword>
<evidence type="ECO:0000256" key="2">
    <source>
        <dbReference type="PROSITE-ProRule" id="PRU00124"/>
    </source>
</evidence>
<feature type="region of interest" description="Disordered" evidence="3">
    <location>
        <begin position="434"/>
        <end position="474"/>
    </location>
</feature>
<feature type="compositionally biased region" description="Acidic residues" evidence="3">
    <location>
        <begin position="436"/>
        <end position="446"/>
    </location>
</feature>
<comment type="caution">
    <text evidence="2">Lacks conserved residue(s) required for the propagation of feature annotation.</text>
</comment>
<reference evidence="6 7" key="1">
    <citation type="submission" date="2024-05" db="EMBL/GenBank/DDBJ databases">
        <title>Genetic variation in Jamaican populations of the coffee berry borer (Hypothenemus hampei).</title>
        <authorList>
            <person name="Errbii M."/>
            <person name="Myrie A."/>
        </authorList>
    </citation>
    <scope>NUCLEOTIDE SEQUENCE [LARGE SCALE GENOMIC DNA]</scope>
    <source>
        <strain evidence="6">JA-Hopewell-2020-01-JO</strain>
        <tissue evidence="6">Whole body</tissue>
    </source>
</reference>
<evidence type="ECO:0000313" key="6">
    <source>
        <dbReference type="EMBL" id="KAL1501834.1"/>
    </source>
</evidence>
<protein>
    <recommendedName>
        <fullName evidence="5">CUB domain-containing protein</fullName>
    </recommendedName>
</protein>
<evidence type="ECO:0000256" key="4">
    <source>
        <dbReference type="SAM" id="Phobius"/>
    </source>
</evidence>
<feature type="disulfide bond" evidence="2">
    <location>
        <begin position="250"/>
        <end position="265"/>
    </location>
</feature>
<proteinExistence type="predicted"/>
<dbReference type="AlphaFoldDB" id="A0ABD1ESV4"/>
<evidence type="ECO:0000259" key="5">
    <source>
        <dbReference type="Pfam" id="PF00431"/>
    </source>
</evidence>
<sequence length="481" mass="55078">MKISMETVRDMPYGKLHKNMSFQGAFLNVFILLVMTKGSPVQVNVCSTHRHLQQAKGTIQLQKWEDSIDQSGKLCDWRITTPPNTVVVLKMQSFNIGWYTAQENCVGISSFDGRISQIKMCSFDEVYIYTIAIASNEVLLSLNEDTHLMITFTSYVVNCSYNQLTCQTKSQNTCINELLKCPLKTGVFPKICPRENINCGLDNCYDVNRQRCNGVVDCWTAEDEIGCHENCLKSIHCSTENKCLQPKEICDETVDCQGGFDESHCDHFTCKNGCSEKSSRSSYLIYFLVILLGLMMFLFLFLMCNCFIRRNQVNHILDNQQEIPLPPFRGPGEGSTSIDDNIYHDADFRPGGEIFDSLLRNLETIKSRRKSEEVVIVKKKSTESQKVFQKYFHDIGPILSEELAALATIKISRDNCVGLRKTRSDERPMTKLLFVDDNDEESDDSDNRERQKRKANYRTTHSKSDTNYIERNTRESIKINI</sequence>
<feature type="domain" description="CUB" evidence="5">
    <location>
        <begin position="46"/>
        <end position="145"/>
    </location>
</feature>
<dbReference type="EMBL" id="JBDJPC010000005">
    <property type="protein sequence ID" value="KAL1501834.1"/>
    <property type="molecule type" value="Genomic_DNA"/>
</dbReference>
<name>A0ABD1ESV4_HYPHA</name>
<dbReference type="Proteomes" id="UP001566132">
    <property type="component" value="Unassembled WGS sequence"/>
</dbReference>
<dbReference type="Pfam" id="PF00431">
    <property type="entry name" value="CUB"/>
    <property type="match status" value="1"/>
</dbReference>
<gene>
    <name evidence="6" type="ORF">ABEB36_007087</name>
</gene>